<dbReference type="AlphaFoldDB" id="A0A1A7YWP9"/>
<reference evidence="1" key="1">
    <citation type="submission" date="2016-05" db="EMBL/GenBank/DDBJ databases">
        <authorList>
            <person name="Lavstsen T."/>
            <person name="Jespersen J.S."/>
        </authorList>
    </citation>
    <scope>NUCLEOTIDE SEQUENCE</scope>
    <source>
        <tissue evidence="1">Brain</tissue>
    </source>
</reference>
<name>A0A1A7YWP9_9TELE</name>
<accession>A0A1A7YWP9</accession>
<feature type="non-terminal residue" evidence="1">
    <location>
        <position position="85"/>
    </location>
</feature>
<proteinExistence type="predicted"/>
<protein>
    <submittedName>
        <fullName evidence="1">Uncharacterized protein</fullName>
    </submittedName>
</protein>
<gene>
    <name evidence="1" type="primary">Nfu_g_1_006259</name>
</gene>
<evidence type="ECO:0000313" key="1">
    <source>
        <dbReference type="EMBL" id="SBP34380.1"/>
    </source>
</evidence>
<organism evidence="1">
    <name type="scientific">Iconisemion striatum</name>
    <dbReference type="NCBI Taxonomy" id="60296"/>
    <lineage>
        <taxon>Eukaryota</taxon>
        <taxon>Metazoa</taxon>
        <taxon>Chordata</taxon>
        <taxon>Craniata</taxon>
        <taxon>Vertebrata</taxon>
        <taxon>Euteleostomi</taxon>
        <taxon>Actinopterygii</taxon>
        <taxon>Neopterygii</taxon>
        <taxon>Teleostei</taxon>
        <taxon>Neoteleostei</taxon>
        <taxon>Acanthomorphata</taxon>
        <taxon>Ovalentaria</taxon>
        <taxon>Atherinomorphae</taxon>
        <taxon>Cyprinodontiformes</taxon>
        <taxon>Nothobranchiidae</taxon>
        <taxon>Iconisemion</taxon>
    </lineage>
</organism>
<reference evidence="1" key="2">
    <citation type="submission" date="2016-06" db="EMBL/GenBank/DDBJ databases">
        <title>The genome of a short-lived fish provides insights into sex chromosome evolution and the genetic control of aging.</title>
        <authorList>
            <person name="Reichwald K."/>
            <person name="Felder M."/>
            <person name="Petzold A."/>
            <person name="Koch P."/>
            <person name="Groth M."/>
            <person name="Platzer M."/>
        </authorList>
    </citation>
    <scope>NUCLEOTIDE SEQUENCE</scope>
    <source>
        <tissue evidence="1">Brain</tissue>
    </source>
</reference>
<sequence length="85" mass="9649">DEPVCKHFGTFRPHKSASKVYLCKTCAHTHARTHTHTHTHVVYGDTPFPLFLYSGETQNVLHVYEAMTNMVVFIPHTPCGLGDHF</sequence>
<feature type="non-terminal residue" evidence="1">
    <location>
        <position position="1"/>
    </location>
</feature>
<dbReference type="EMBL" id="HADX01012148">
    <property type="protein sequence ID" value="SBP34380.1"/>
    <property type="molecule type" value="Transcribed_RNA"/>
</dbReference>